<dbReference type="AlphaFoldDB" id="A0A4Z2E7P4"/>
<gene>
    <name evidence="2" type="ORF">EYF80_065555</name>
</gene>
<proteinExistence type="predicted"/>
<comment type="caution">
    <text evidence="2">The sequence shown here is derived from an EMBL/GenBank/DDBJ whole genome shotgun (WGS) entry which is preliminary data.</text>
</comment>
<keyword evidence="3" id="KW-1185">Reference proteome</keyword>
<evidence type="ECO:0000256" key="1">
    <source>
        <dbReference type="SAM" id="MobiDB-lite"/>
    </source>
</evidence>
<protein>
    <submittedName>
        <fullName evidence="2">Uncharacterized protein</fullName>
    </submittedName>
</protein>
<dbReference type="EMBL" id="SRLO01015740">
    <property type="protein sequence ID" value="TNN24322.1"/>
    <property type="molecule type" value="Genomic_DNA"/>
</dbReference>
<name>A0A4Z2E7P4_9TELE</name>
<evidence type="ECO:0000313" key="3">
    <source>
        <dbReference type="Proteomes" id="UP000314294"/>
    </source>
</evidence>
<accession>A0A4Z2E7P4</accession>
<organism evidence="2 3">
    <name type="scientific">Liparis tanakae</name>
    <name type="common">Tanaka's snailfish</name>
    <dbReference type="NCBI Taxonomy" id="230148"/>
    <lineage>
        <taxon>Eukaryota</taxon>
        <taxon>Metazoa</taxon>
        <taxon>Chordata</taxon>
        <taxon>Craniata</taxon>
        <taxon>Vertebrata</taxon>
        <taxon>Euteleostomi</taxon>
        <taxon>Actinopterygii</taxon>
        <taxon>Neopterygii</taxon>
        <taxon>Teleostei</taxon>
        <taxon>Neoteleostei</taxon>
        <taxon>Acanthomorphata</taxon>
        <taxon>Eupercaria</taxon>
        <taxon>Perciformes</taxon>
        <taxon>Cottioidei</taxon>
        <taxon>Cottales</taxon>
        <taxon>Liparidae</taxon>
        <taxon>Liparis</taxon>
    </lineage>
</organism>
<dbReference type="Proteomes" id="UP000314294">
    <property type="component" value="Unassembled WGS sequence"/>
</dbReference>
<reference evidence="2 3" key="1">
    <citation type="submission" date="2019-03" db="EMBL/GenBank/DDBJ databases">
        <title>First draft genome of Liparis tanakae, snailfish: a comprehensive survey of snailfish specific genes.</title>
        <authorList>
            <person name="Kim W."/>
            <person name="Song I."/>
            <person name="Jeong J.-H."/>
            <person name="Kim D."/>
            <person name="Kim S."/>
            <person name="Ryu S."/>
            <person name="Song J.Y."/>
            <person name="Lee S.K."/>
        </authorList>
    </citation>
    <scope>NUCLEOTIDE SEQUENCE [LARGE SCALE GENOMIC DNA]</scope>
    <source>
        <tissue evidence="2">Muscle</tissue>
    </source>
</reference>
<feature type="compositionally biased region" description="Polar residues" evidence="1">
    <location>
        <begin position="49"/>
        <end position="60"/>
    </location>
</feature>
<evidence type="ECO:0000313" key="2">
    <source>
        <dbReference type="EMBL" id="TNN24322.1"/>
    </source>
</evidence>
<feature type="region of interest" description="Disordered" evidence="1">
    <location>
        <begin position="1"/>
        <end position="64"/>
    </location>
</feature>
<sequence length="87" mass="9368">MDDTDTSHLQSPPDATLPASSLANDLKIPLTYSKKERKKEEGLSGEPPASNTGDRVSLRSTRAVRPEVRDMCLTLGPNCSPQSGDDN</sequence>